<dbReference type="EMBL" id="JAWLOF010000001">
    <property type="protein sequence ID" value="MDV7021477.1"/>
    <property type="molecule type" value="Genomic_DNA"/>
</dbReference>
<keyword evidence="4 7" id="KW-1133">Transmembrane helix</keyword>
<evidence type="ECO:0000256" key="1">
    <source>
        <dbReference type="ARBA" id="ARBA00004141"/>
    </source>
</evidence>
<feature type="transmembrane region" description="Helical" evidence="7">
    <location>
        <begin position="308"/>
        <end position="326"/>
    </location>
</feature>
<feature type="transmembrane region" description="Helical" evidence="7">
    <location>
        <begin position="396"/>
        <end position="417"/>
    </location>
</feature>
<dbReference type="OrthoDB" id="8596007at2"/>
<feature type="transmembrane region" description="Helical" evidence="7">
    <location>
        <begin position="332"/>
        <end position="352"/>
    </location>
</feature>
<evidence type="ECO:0000259" key="8">
    <source>
        <dbReference type="PROSITE" id="PS50850"/>
    </source>
</evidence>
<dbReference type="PIRSF" id="PIRSF002808">
    <property type="entry name" value="Hexose_phosphate_transp"/>
    <property type="match status" value="1"/>
</dbReference>
<dbReference type="RefSeq" id="WP_125292358.1">
    <property type="nucleotide sequence ID" value="NZ_CP100494.1"/>
</dbReference>
<evidence type="ECO:0000256" key="4">
    <source>
        <dbReference type="ARBA" id="ARBA00022989"/>
    </source>
</evidence>
<dbReference type="SUPFAM" id="SSF103473">
    <property type="entry name" value="MFS general substrate transporter"/>
    <property type="match status" value="1"/>
</dbReference>
<reference evidence="10 11" key="1">
    <citation type="submission" date="2018-10" db="EMBL/GenBank/DDBJ databases">
        <title>Transmission dynamics of multidrug resistant bacteria on intensive care unit surfaces.</title>
        <authorList>
            <person name="D'Souza A.W."/>
            <person name="Potter R.F."/>
            <person name="Wallace M."/>
            <person name="Shupe A."/>
            <person name="Patel S."/>
            <person name="Sun S."/>
            <person name="Gul D."/>
            <person name="Kwon J.H."/>
            <person name="Andleeb S."/>
            <person name="Burnham C.-A.D."/>
            <person name="Dantas G."/>
        </authorList>
    </citation>
    <scope>NUCLEOTIDE SEQUENCE [LARGE SCALE GENOMIC DNA]</scope>
    <source>
        <strain evidence="10 11">AS_373</strain>
    </source>
</reference>
<sequence>MTSVPKTQRVARIQLVAILFLTIAGVINYIDRSALSIANTTIREEMHITPTEMGWLLSAFSLAYAFSQLPVGALLDRFGARMMLGFGMFFWSVAQAACGMVNSLSTFLVSRAVLGVAEAPLFPAGAKVISEWYNLKERGTPTGIFVASSCIGPCIAPPLLTVIMLTVGWRWMFIITGILGVMLAIGWYLIYRNRNEVTLTQEDKQYLDAGERFTDTEKKITGREWRGLFTHATTWGMLLGFMGVIYMVWLYLTWLPGYLEHARGLSLARTGWVVAIPYIFGMVGMVVAGRVVDILANRGISVINSRKWPVCLGLLGGAAFTVPAIFTTSTTLAVGYICLAMFFINLASAACWTMATVIVPKRQVASLGSIQNCGGYFGGSLAPIITGAIVERTGVYDNALLVSAGIAVLAAAVYFVLVRKPLPDDSAASDIHHEANNYDVSR</sequence>
<feature type="transmembrane region" description="Helical" evidence="7">
    <location>
        <begin position="12"/>
        <end position="30"/>
    </location>
</feature>
<feature type="transmembrane region" description="Helical" evidence="7">
    <location>
        <begin position="373"/>
        <end position="390"/>
    </location>
</feature>
<evidence type="ECO:0000256" key="5">
    <source>
        <dbReference type="ARBA" id="ARBA00023136"/>
    </source>
</evidence>
<dbReference type="PROSITE" id="PS50850">
    <property type="entry name" value="MFS"/>
    <property type="match status" value="1"/>
</dbReference>
<keyword evidence="5 7" id="KW-0472">Membrane</keyword>
<evidence type="ECO:0000313" key="12">
    <source>
        <dbReference type="Proteomes" id="UP001187066"/>
    </source>
</evidence>
<dbReference type="GeneID" id="84664550"/>
<feature type="domain" description="Major facilitator superfamily (MFS) profile" evidence="8">
    <location>
        <begin position="17"/>
        <end position="422"/>
    </location>
</feature>
<keyword evidence="2" id="KW-1003">Cell membrane</keyword>
<dbReference type="GO" id="GO:0022857">
    <property type="term" value="F:transmembrane transporter activity"/>
    <property type="evidence" value="ECO:0007669"/>
    <property type="project" value="InterPro"/>
</dbReference>
<reference evidence="9 12" key="2">
    <citation type="submission" date="2023-10" db="EMBL/GenBank/DDBJ databases">
        <authorList>
            <person name="Dale J."/>
        </authorList>
    </citation>
    <scope>NUCLEOTIDE SEQUENCE [LARGE SCALE GENOMIC DNA]</scope>
    <source>
        <strain evidence="9 12">2023EL-00970</strain>
    </source>
</reference>
<feature type="transmembrane region" description="Helical" evidence="7">
    <location>
        <begin position="171"/>
        <end position="191"/>
    </location>
</feature>
<evidence type="ECO:0000256" key="7">
    <source>
        <dbReference type="SAM" id="Phobius"/>
    </source>
</evidence>
<dbReference type="GO" id="GO:0016020">
    <property type="term" value="C:membrane"/>
    <property type="evidence" value="ECO:0007669"/>
    <property type="project" value="UniProtKB-SubCell"/>
</dbReference>
<comment type="subcellular location">
    <subcellularLocation>
        <location evidence="1">Membrane</location>
        <topology evidence="1">Multi-pass membrane protein</topology>
    </subcellularLocation>
</comment>
<dbReference type="InterPro" id="IPR050382">
    <property type="entry name" value="MFS_Na/Anion_cotransporter"/>
</dbReference>
<dbReference type="Gene3D" id="1.20.1250.20">
    <property type="entry name" value="MFS general substrate transporter like domains"/>
    <property type="match status" value="2"/>
</dbReference>
<feature type="transmembrane region" description="Helical" evidence="7">
    <location>
        <begin position="53"/>
        <end position="75"/>
    </location>
</feature>
<feature type="transmembrane region" description="Helical" evidence="7">
    <location>
        <begin position="228"/>
        <end position="252"/>
    </location>
</feature>
<dbReference type="InterPro" id="IPR000849">
    <property type="entry name" value="Sugar_P_transporter"/>
</dbReference>
<comment type="caution">
    <text evidence="10">The sequence shown here is derived from an EMBL/GenBank/DDBJ whole genome shotgun (WGS) entry which is preliminary data.</text>
</comment>
<evidence type="ECO:0000256" key="3">
    <source>
        <dbReference type="ARBA" id="ARBA00022692"/>
    </source>
</evidence>
<dbReference type="InterPro" id="IPR036259">
    <property type="entry name" value="MFS_trans_sf"/>
</dbReference>
<dbReference type="PANTHER" id="PTHR11662:SF446">
    <property type="entry name" value="SODIUM-DEPENDENT PHOSPHATE TRANSPORT PROTEIN 1, CHLOROPLASTIC"/>
    <property type="match status" value="1"/>
</dbReference>
<keyword evidence="12" id="KW-1185">Reference proteome</keyword>
<proteinExistence type="inferred from homology"/>
<dbReference type="AlphaFoldDB" id="A0A3R9G0Z6"/>
<dbReference type="PANTHER" id="PTHR11662">
    <property type="entry name" value="SOLUTE CARRIER FAMILY 17"/>
    <property type="match status" value="1"/>
</dbReference>
<gene>
    <name evidence="10" type="ORF">EGT71_02085</name>
    <name evidence="9" type="ORF">R4P48_02135</name>
</gene>
<organism evidence="10 11">
    <name type="scientific">Atlantibacter subterraneus</name>
    <dbReference type="NCBI Taxonomy" id="255519"/>
    <lineage>
        <taxon>Bacteria</taxon>
        <taxon>Pseudomonadati</taxon>
        <taxon>Pseudomonadota</taxon>
        <taxon>Gammaproteobacteria</taxon>
        <taxon>Enterobacterales</taxon>
        <taxon>Enterobacteriaceae</taxon>
        <taxon>Atlantibacter</taxon>
    </lineage>
</organism>
<dbReference type="InterPro" id="IPR011701">
    <property type="entry name" value="MFS"/>
</dbReference>
<keyword evidence="3 7" id="KW-0812">Transmembrane</keyword>
<evidence type="ECO:0000313" key="9">
    <source>
        <dbReference type="EMBL" id="MDV7021477.1"/>
    </source>
</evidence>
<dbReference type="Pfam" id="PF07690">
    <property type="entry name" value="MFS_1"/>
    <property type="match status" value="2"/>
</dbReference>
<name>A0A3R9G0Z6_9ENTR</name>
<dbReference type="Proteomes" id="UP000275331">
    <property type="component" value="Unassembled WGS sequence"/>
</dbReference>
<dbReference type="EMBL" id="RHXB01000001">
    <property type="protein sequence ID" value="RSE29320.1"/>
    <property type="molecule type" value="Genomic_DNA"/>
</dbReference>
<dbReference type="Proteomes" id="UP001187066">
    <property type="component" value="Unassembled WGS sequence"/>
</dbReference>
<feature type="transmembrane region" description="Helical" evidence="7">
    <location>
        <begin position="142"/>
        <end position="165"/>
    </location>
</feature>
<dbReference type="CDD" id="cd17319">
    <property type="entry name" value="MFS_ExuT_GudP_like"/>
    <property type="match status" value="1"/>
</dbReference>
<comment type="similarity">
    <text evidence="6">Belongs to the major facilitator superfamily. Phthalate permease family.</text>
</comment>
<evidence type="ECO:0000313" key="11">
    <source>
        <dbReference type="Proteomes" id="UP000275331"/>
    </source>
</evidence>
<evidence type="ECO:0000256" key="2">
    <source>
        <dbReference type="ARBA" id="ARBA00022475"/>
    </source>
</evidence>
<protein>
    <submittedName>
        <fullName evidence="10">MFS transporter</fullName>
    </submittedName>
</protein>
<accession>A0A3R9G0Z6</accession>
<evidence type="ECO:0000313" key="10">
    <source>
        <dbReference type="EMBL" id="RSE29320.1"/>
    </source>
</evidence>
<dbReference type="InterPro" id="IPR020846">
    <property type="entry name" value="MFS_dom"/>
</dbReference>
<feature type="transmembrane region" description="Helical" evidence="7">
    <location>
        <begin position="272"/>
        <end position="296"/>
    </location>
</feature>
<evidence type="ECO:0000256" key="6">
    <source>
        <dbReference type="ARBA" id="ARBA00038514"/>
    </source>
</evidence>